<dbReference type="RefSeq" id="WP_114580743.1">
    <property type="nucleotide sequence ID" value="NZ_QPMH01000002.1"/>
</dbReference>
<protein>
    <submittedName>
        <fullName evidence="13">EamA family transporter</fullName>
    </submittedName>
</protein>
<dbReference type="Pfam" id="PF00892">
    <property type="entry name" value="EamA"/>
    <property type="match status" value="1"/>
</dbReference>
<dbReference type="AlphaFoldDB" id="A0A369TDT3"/>
<keyword evidence="3" id="KW-0444">Lipid biosynthesis</keyword>
<evidence type="ECO:0000259" key="12">
    <source>
        <dbReference type="Pfam" id="PF00892"/>
    </source>
</evidence>
<keyword evidence="4" id="KW-0997">Cell inner membrane</keyword>
<evidence type="ECO:0000256" key="7">
    <source>
        <dbReference type="ARBA" id="ARBA00022985"/>
    </source>
</evidence>
<evidence type="ECO:0000256" key="5">
    <source>
        <dbReference type="ARBA" id="ARBA00022556"/>
    </source>
</evidence>
<feature type="transmembrane region" description="Helical" evidence="11">
    <location>
        <begin position="206"/>
        <end position="227"/>
    </location>
</feature>
<keyword evidence="7" id="KW-0448">Lipopolysaccharide biosynthesis</keyword>
<feature type="transmembrane region" description="Helical" evidence="11">
    <location>
        <begin position="6"/>
        <end position="24"/>
    </location>
</feature>
<feature type="transmembrane region" description="Helical" evidence="11">
    <location>
        <begin position="92"/>
        <end position="109"/>
    </location>
</feature>
<proteinExistence type="predicted"/>
<feature type="transmembrane region" description="Helical" evidence="11">
    <location>
        <begin position="58"/>
        <end position="80"/>
    </location>
</feature>
<accession>A0A369TDT3</accession>
<name>A0A369TDT3_9PROT</name>
<dbReference type="InterPro" id="IPR000390">
    <property type="entry name" value="Small_drug/metabolite_transptr"/>
</dbReference>
<dbReference type="GO" id="GO:0009245">
    <property type="term" value="P:lipid A biosynthetic process"/>
    <property type="evidence" value="ECO:0007669"/>
    <property type="project" value="UniProtKB-KW"/>
</dbReference>
<keyword evidence="14" id="KW-1185">Reference proteome</keyword>
<gene>
    <name evidence="13" type="ORF">DRB17_03335</name>
</gene>
<dbReference type="InterPro" id="IPR037185">
    <property type="entry name" value="EmrE-like"/>
</dbReference>
<comment type="caution">
    <text evidence="13">The sequence shown here is derived from an EMBL/GenBank/DDBJ whole genome shotgun (WGS) entry which is preliminary data.</text>
</comment>
<evidence type="ECO:0000256" key="10">
    <source>
        <dbReference type="ARBA" id="ARBA00023136"/>
    </source>
</evidence>
<evidence type="ECO:0000256" key="11">
    <source>
        <dbReference type="SAM" id="Phobius"/>
    </source>
</evidence>
<sequence length="283" mass="29359">MLEAGAAAAVIFAGVIHATWNTMVKTGDDRTATLALVMAGAALPWIPVAVVLPLPAVASWPFIAASFFIHLFYYAFLLAAYRTGDLSQVYPIARGMAPALVATGAWLFAGEALSLPEAGGIALVCLGILSLAWRRGGLGGDARSVFFAVLTAFAVGGYIVADGMGVRRSGEVFAYIAWVFLTEGFAMAAICAWLRRRSLAYTVRRNALRGLLGGLLSSLSYGITIWAMSFGGMAHVAALRETSVLVAAVIGTRLLGEPFGTRRVAAAAAVACGAVVLQGSGAL</sequence>
<evidence type="ECO:0000256" key="1">
    <source>
        <dbReference type="ARBA" id="ARBA00004651"/>
    </source>
</evidence>
<evidence type="ECO:0000256" key="9">
    <source>
        <dbReference type="ARBA" id="ARBA00023098"/>
    </source>
</evidence>
<organism evidence="13 14">
    <name type="scientific">Ferruginivarius sediminum</name>
    <dbReference type="NCBI Taxonomy" id="2661937"/>
    <lineage>
        <taxon>Bacteria</taxon>
        <taxon>Pseudomonadati</taxon>
        <taxon>Pseudomonadota</taxon>
        <taxon>Alphaproteobacteria</taxon>
        <taxon>Rhodospirillales</taxon>
        <taxon>Rhodospirillaceae</taxon>
        <taxon>Ferruginivarius</taxon>
    </lineage>
</organism>
<dbReference type="EMBL" id="QPMH01000002">
    <property type="protein sequence ID" value="RDD63489.1"/>
    <property type="molecule type" value="Genomic_DNA"/>
</dbReference>
<evidence type="ECO:0000256" key="3">
    <source>
        <dbReference type="ARBA" id="ARBA00022516"/>
    </source>
</evidence>
<keyword evidence="9" id="KW-0443">Lipid metabolism</keyword>
<dbReference type="SUPFAM" id="SSF103481">
    <property type="entry name" value="Multidrug resistance efflux transporter EmrE"/>
    <property type="match status" value="2"/>
</dbReference>
<feature type="transmembrane region" description="Helical" evidence="11">
    <location>
        <begin position="173"/>
        <end position="194"/>
    </location>
</feature>
<comment type="subcellular location">
    <subcellularLocation>
        <location evidence="1">Cell membrane</location>
        <topology evidence="1">Multi-pass membrane protein</topology>
    </subcellularLocation>
</comment>
<evidence type="ECO:0000256" key="4">
    <source>
        <dbReference type="ARBA" id="ARBA00022519"/>
    </source>
</evidence>
<evidence type="ECO:0000313" key="14">
    <source>
        <dbReference type="Proteomes" id="UP000253941"/>
    </source>
</evidence>
<evidence type="ECO:0000313" key="13">
    <source>
        <dbReference type="EMBL" id="RDD63489.1"/>
    </source>
</evidence>
<dbReference type="GO" id="GO:0009103">
    <property type="term" value="P:lipopolysaccharide biosynthetic process"/>
    <property type="evidence" value="ECO:0007669"/>
    <property type="project" value="UniProtKB-KW"/>
</dbReference>
<evidence type="ECO:0000256" key="6">
    <source>
        <dbReference type="ARBA" id="ARBA00022692"/>
    </source>
</evidence>
<dbReference type="PANTHER" id="PTHR30561:SF9">
    <property type="entry name" value="4-AMINO-4-DEOXY-L-ARABINOSE-PHOSPHOUNDECAPRENOL FLIPPASE SUBUNIT ARNF-RELATED"/>
    <property type="match status" value="1"/>
</dbReference>
<reference evidence="13 14" key="1">
    <citation type="submission" date="2018-07" db="EMBL/GenBank/DDBJ databases">
        <title>Venubactetium sediminum gen. nov., sp. nov., isolated from a marine solar saltern.</title>
        <authorList>
            <person name="Wang S."/>
        </authorList>
    </citation>
    <scope>NUCLEOTIDE SEQUENCE [LARGE SCALE GENOMIC DNA]</scope>
    <source>
        <strain evidence="13 14">WD2A32</strain>
    </source>
</reference>
<feature type="transmembrane region" description="Helical" evidence="11">
    <location>
        <begin position="145"/>
        <end position="161"/>
    </location>
</feature>
<dbReference type="InterPro" id="IPR000620">
    <property type="entry name" value="EamA_dom"/>
</dbReference>
<keyword evidence="10 11" id="KW-0472">Membrane</keyword>
<feature type="transmembrane region" description="Helical" evidence="11">
    <location>
        <begin position="115"/>
        <end position="133"/>
    </location>
</feature>
<keyword evidence="5" id="KW-0441">Lipid A biosynthesis</keyword>
<feature type="domain" description="EamA" evidence="12">
    <location>
        <begin position="144"/>
        <end position="277"/>
    </location>
</feature>
<feature type="transmembrane region" description="Helical" evidence="11">
    <location>
        <begin position="31"/>
        <end position="52"/>
    </location>
</feature>
<keyword evidence="2" id="KW-1003">Cell membrane</keyword>
<dbReference type="Gene3D" id="1.10.3730.20">
    <property type="match status" value="1"/>
</dbReference>
<dbReference type="PANTHER" id="PTHR30561">
    <property type="entry name" value="SMR FAMILY PROTON-DEPENDENT DRUG EFFLUX TRANSPORTER SUGE"/>
    <property type="match status" value="1"/>
</dbReference>
<keyword evidence="6 11" id="KW-0812">Transmembrane</keyword>
<evidence type="ECO:0000256" key="8">
    <source>
        <dbReference type="ARBA" id="ARBA00022989"/>
    </source>
</evidence>
<keyword evidence="8 11" id="KW-1133">Transmembrane helix</keyword>
<dbReference type="GO" id="GO:0022857">
    <property type="term" value="F:transmembrane transporter activity"/>
    <property type="evidence" value="ECO:0007669"/>
    <property type="project" value="InterPro"/>
</dbReference>
<dbReference type="Proteomes" id="UP000253941">
    <property type="component" value="Unassembled WGS sequence"/>
</dbReference>
<evidence type="ECO:0000256" key="2">
    <source>
        <dbReference type="ARBA" id="ARBA00022475"/>
    </source>
</evidence>
<dbReference type="GO" id="GO:0005886">
    <property type="term" value="C:plasma membrane"/>
    <property type="evidence" value="ECO:0007669"/>
    <property type="project" value="UniProtKB-SubCell"/>
</dbReference>